<evidence type="ECO:0000313" key="3">
    <source>
        <dbReference type="EMBL" id="PBN78295.1"/>
    </source>
</evidence>
<gene>
    <name evidence="3" type="ORF">ABE91_007840</name>
    <name evidence="2" type="ORF">BTQ06_21220</name>
</gene>
<dbReference type="Proteomes" id="UP000036331">
    <property type="component" value="Unassembled WGS sequence"/>
</dbReference>
<dbReference type="Proteomes" id="UP000218543">
    <property type="component" value="Unassembled WGS sequence"/>
</dbReference>
<reference evidence="3" key="3">
    <citation type="submission" date="2017-03" db="EMBL/GenBank/DDBJ databases">
        <title>The mobilome is the main driver of stx2-positive O26:H11 Escherichia coli strains evolution.</title>
        <authorList>
            <person name="Delannoy S."/>
            <person name="Mariani-Kurkdjian P."/>
            <person name="Webb H.E."/>
            <person name="Bonacorsi S."/>
            <person name="Fach P."/>
        </authorList>
    </citation>
    <scope>NUCLEOTIDE SEQUENCE</scope>
    <source>
        <strain evidence="3">34870</strain>
    </source>
</reference>
<feature type="compositionally biased region" description="Basic residues" evidence="1">
    <location>
        <begin position="52"/>
        <end position="64"/>
    </location>
</feature>
<protein>
    <submittedName>
        <fullName evidence="2">Uncharacterized protein</fullName>
    </submittedName>
</protein>
<reference evidence="3 4" key="1">
    <citation type="journal article" date="2015" name="Genome Announc.">
        <title>Draft Genome Sequences of Human-Pathogenic Escherichia coli O26:H11 Strains Carrying the stx2 Gene Only and Circulating in France.</title>
        <authorList>
            <person name="Delannoy S."/>
            <person name="Mariani-Kurkdjian P."/>
            <person name="Bonacorsi S."/>
            <person name="Liguori S."/>
            <person name="Ison S.A."/>
            <person name="Fach P."/>
        </authorList>
    </citation>
    <scope>NUCLEOTIDE SEQUENCE [LARGE SCALE GENOMIC DNA]</scope>
    <source>
        <strain evidence="3 4">34870</strain>
    </source>
</reference>
<dbReference type="EMBL" id="LDXE02000001">
    <property type="protein sequence ID" value="PBN78295.1"/>
    <property type="molecule type" value="Genomic_DNA"/>
</dbReference>
<accession>A0A1M3RRB2</accession>
<dbReference type="AlphaFoldDB" id="A0A1M3RRB2"/>
<evidence type="ECO:0000313" key="4">
    <source>
        <dbReference type="Proteomes" id="UP000036331"/>
    </source>
</evidence>
<reference evidence="2 5" key="2">
    <citation type="submission" date="2016-12" db="EMBL/GenBank/DDBJ databases">
        <title>Real-Time Genomic Investigation Underlying the Public Health Response to a Shiga Toxin-Producing Escherichia Coli O26:H11 Outbreak in a Nursery.</title>
        <authorList>
            <person name="Ferdous M."/>
            <person name="Moran-Gilad J."/>
            <person name="Rossen J.W."/>
            <person name="Gdalevich M."/>
        </authorList>
    </citation>
    <scope>NUCLEOTIDE SEQUENCE [LARGE SCALE GENOMIC DNA]</scope>
    <source>
        <strain evidence="2 5">STEC 514-2</strain>
    </source>
</reference>
<feature type="region of interest" description="Disordered" evidence="1">
    <location>
        <begin position="44"/>
        <end position="64"/>
    </location>
</feature>
<organism evidence="2 5">
    <name type="scientific">Escherichia coli</name>
    <dbReference type="NCBI Taxonomy" id="562"/>
    <lineage>
        <taxon>Bacteria</taxon>
        <taxon>Pseudomonadati</taxon>
        <taxon>Pseudomonadota</taxon>
        <taxon>Gammaproteobacteria</taxon>
        <taxon>Enterobacterales</taxon>
        <taxon>Enterobacteriaceae</taxon>
        <taxon>Escherichia</taxon>
    </lineage>
</organism>
<sequence length="64" mass="7669">MRKPEILYKQPILWHFSVFRGNGFSVSGKRLAITTNIMRFNARSSTKDPTRHARHHHKFLQHQR</sequence>
<proteinExistence type="predicted"/>
<evidence type="ECO:0000256" key="1">
    <source>
        <dbReference type="SAM" id="MobiDB-lite"/>
    </source>
</evidence>
<name>A0A1M3RRB2_ECOLX</name>
<evidence type="ECO:0000313" key="5">
    <source>
        <dbReference type="Proteomes" id="UP000218543"/>
    </source>
</evidence>
<comment type="caution">
    <text evidence="2">The sequence shown here is derived from an EMBL/GenBank/DDBJ whole genome shotgun (WGS) entry which is preliminary data.</text>
</comment>
<dbReference type="EMBL" id="MRVZ01000083">
    <property type="protein sequence ID" value="PAU18322.1"/>
    <property type="molecule type" value="Genomic_DNA"/>
</dbReference>
<evidence type="ECO:0000313" key="2">
    <source>
        <dbReference type="EMBL" id="PAU18322.1"/>
    </source>
</evidence>